<gene>
    <name evidence="1" type="ORF">UFOVP1299_29</name>
</gene>
<dbReference type="EMBL" id="LR797246">
    <property type="protein sequence ID" value="CAB4195711.1"/>
    <property type="molecule type" value="Genomic_DNA"/>
</dbReference>
<evidence type="ECO:0000313" key="1">
    <source>
        <dbReference type="EMBL" id="CAB4195711.1"/>
    </source>
</evidence>
<protein>
    <submittedName>
        <fullName evidence="1">Uncharacterized protein</fullName>
    </submittedName>
</protein>
<sequence>MIADIAEDVTDLERLRELFVDAMTISSLANRMTTDEGSK</sequence>
<organism evidence="1">
    <name type="scientific">uncultured Caudovirales phage</name>
    <dbReference type="NCBI Taxonomy" id="2100421"/>
    <lineage>
        <taxon>Viruses</taxon>
        <taxon>Duplodnaviria</taxon>
        <taxon>Heunggongvirae</taxon>
        <taxon>Uroviricota</taxon>
        <taxon>Caudoviricetes</taxon>
        <taxon>Peduoviridae</taxon>
        <taxon>Maltschvirus</taxon>
        <taxon>Maltschvirus maltsch</taxon>
    </lineage>
</organism>
<proteinExistence type="predicted"/>
<accession>A0A6J5RPY7</accession>
<reference evidence="1" key="1">
    <citation type="submission" date="2020-05" db="EMBL/GenBank/DDBJ databases">
        <authorList>
            <person name="Chiriac C."/>
            <person name="Salcher M."/>
            <person name="Ghai R."/>
            <person name="Kavagutti S V."/>
        </authorList>
    </citation>
    <scope>NUCLEOTIDE SEQUENCE</scope>
</reference>
<name>A0A6J5RPY7_9CAUD</name>